<comment type="similarity">
    <text evidence="1">Belongs to the IUNH family.</text>
</comment>
<evidence type="ECO:0000313" key="6">
    <source>
        <dbReference type="Proteomes" id="UP000695562"/>
    </source>
</evidence>
<dbReference type="OrthoDB" id="432381at2759"/>
<keyword evidence="3" id="KW-0326">Glycosidase</keyword>
<dbReference type="InterPro" id="IPR001910">
    <property type="entry name" value="Inosine/uridine_hydrolase_dom"/>
</dbReference>
<reference evidence="5" key="1">
    <citation type="submission" date="2020-01" db="EMBL/GenBank/DDBJ databases">
        <title>Development of genomics and gene disruption for Polysphondylium violaceum indicates a role for the polyketide synthase stlB in stalk morphogenesis.</title>
        <authorList>
            <person name="Narita B."/>
            <person name="Kawabe Y."/>
            <person name="Kin K."/>
            <person name="Saito T."/>
            <person name="Gibbs R."/>
            <person name="Kuspa A."/>
            <person name="Muzny D."/>
            <person name="Queller D."/>
            <person name="Richards S."/>
            <person name="Strassman J."/>
            <person name="Sucgang R."/>
            <person name="Worley K."/>
            <person name="Schaap P."/>
        </authorList>
    </citation>
    <scope>NUCLEOTIDE SEQUENCE</scope>
    <source>
        <strain evidence="5">QSvi11</strain>
    </source>
</reference>
<evidence type="ECO:0000256" key="2">
    <source>
        <dbReference type="ARBA" id="ARBA00022801"/>
    </source>
</evidence>
<proteinExistence type="inferred from homology"/>
<dbReference type="InterPro" id="IPR036452">
    <property type="entry name" value="Ribo_hydro-like"/>
</dbReference>
<dbReference type="PANTHER" id="PTHR12304:SF4">
    <property type="entry name" value="URIDINE NUCLEOSIDASE"/>
    <property type="match status" value="1"/>
</dbReference>
<evidence type="ECO:0000256" key="1">
    <source>
        <dbReference type="ARBA" id="ARBA00009176"/>
    </source>
</evidence>
<dbReference type="PANTHER" id="PTHR12304">
    <property type="entry name" value="INOSINE-URIDINE PREFERRING NUCLEOSIDE HYDROLASE"/>
    <property type="match status" value="1"/>
</dbReference>
<feature type="domain" description="Inosine/uridine-preferring nucleoside hydrolase" evidence="4">
    <location>
        <begin position="8"/>
        <end position="338"/>
    </location>
</feature>
<keyword evidence="2" id="KW-0378">Hydrolase</keyword>
<organism evidence="5 6">
    <name type="scientific">Polysphondylium violaceum</name>
    <dbReference type="NCBI Taxonomy" id="133409"/>
    <lineage>
        <taxon>Eukaryota</taxon>
        <taxon>Amoebozoa</taxon>
        <taxon>Evosea</taxon>
        <taxon>Eumycetozoa</taxon>
        <taxon>Dictyostelia</taxon>
        <taxon>Dictyosteliales</taxon>
        <taxon>Dictyosteliaceae</taxon>
        <taxon>Polysphondylium</taxon>
    </lineage>
</organism>
<protein>
    <recommendedName>
        <fullName evidence="4">Inosine/uridine-preferring nucleoside hydrolase domain-containing protein</fullName>
    </recommendedName>
</protein>
<dbReference type="GO" id="GO:0005829">
    <property type="term" value="C:cytosol"/>
    <property type="evidence" value="ECO:0007669"/>
    <property type="project" value="TreeGrafter"/>
</dbReference>
<comment type="caution">
    <text evidence="5">The sequence shown here is derived from an EMBL/GenBank/DDBJ whole genome shotgun (WGS) entry which is preliminary data.</text>
</comment>
<evidence type="ECO:0000259" key="4">
    <source>
        <dbReference type="Pfam" id="PF01156"/>
    </source>
</evidence>
<dbReference type="GO" id="GO:0006152">
    <property type="term" value="P:purine nucleoside catabolic process"/>
    <property type="evidence" value="ECO:0007669"/>
    <property type="project" value="TreeGrafter"/>
</dbReference>
<dbReference type="Pfam" id="PF01156">
    <property type="entry name" value="IU_nuc_hydro"/>
    <property type="match status" value="1"/>
</dbReference>
<dbReference type="AlphaFoldDB" id="A0A8J4UQ87"/>
<dbReference type="InterPro" id="IPR023186">
    <property type="entry name" value="IUNH"/>
</dbReference>
<evidence type="ECO:0000256" key="3">
    <source>
        <dbReference type="ARBA" id="ARBA00023295"/>
    </source>
</evidence>
<accession>A0A8J4UQ87</accession>
<keyword evidence="6" id="KW-1185">Reference proteome</keyword>
<gene>
    <name evidence="5" type="ORF">CYY_008338</name>
</gene>
<dbReference type="Proteomes" id="UP000695562">
    <property type="component" value="Unassembled WGS sequence"/>
</dbReference>
<sequence>MDTDRQYIWLDCDPGHDDAFAIMLACYQPNFELLGISTIMGNQTVDKTTVNALKVLELIGKGGSVDVVQGVQAPLVRPSMICPEIHGLTGLDCSIPLPTPKHAPITDRPAIQVMAEKIRSTFKTINNTDQSTVPTSSAVVADQQPDSAAAKPAKKITIVATGSLTNVALLFIVYPDIKSMVDVSLMGGCINIGNMSPAAEFNILVDPEAAKVVYESGVKITMVPLEVTHKALVTPAVIERIQNINPTSNFVKIVVELLKFFSESYQTLFDFPDPPLHDPLAVAYLINPNIFKCKVMRVDIETGSSLTLGRTVCDIFNFSKLEKNVNVCTDVDIEKFWDMLIDSLVLCDKASKI</sequence>
<evidence type="ECO:0000313" key="5">
    <source>
        <dbReference type="EMBL" id="KAF2070351.1"/>
    </source>
</evidence>
<dbReference type="Gene3D" id="3.90.245.10">
    <property type="entry name" value="Ribonucleoside hydrolase-like"/>
    <property type="match status" value="1"/>
</dbReference>
<dbReference type="SUPFAM" id="SSF53590">
    <property type="entry name" value="Nucleoside hydrolase"/>
    <property type="match status" value="1"/>
</dbReference>
<dbReference type="EMBL" id="AJWJ01000504">
    <property type="protein sequence ID" value="KAF2070351.1"/>
    <property type="molecule type" value="Genomic_DNA"/>
</dbReference>
<name>A0A8J4UQ87_9MYCE</name>
<dbReference type="CDD" id="cd02651">
    <property type="entry name" value="nuc_hydro_IU_UC_XIUA"/>
    <property type="match status" value="1"/>
</dbReference>
<dbReference type="GO" id="GO:0008477">
    <property type="term" value="F:purine nucleosidase activity"/>
    <property type="evidence" value="ECO:0007669"/>
    <property type="project" value="TreeGrafter"/>
</dbReference>